<protein>
    <submittedName>
        <fullName evidence="2">Uncharacterized protein</fullName>
    </submittedName>
</protein>
<evidence type="ECO:0000313" key="2">
    <source>
        <dbReference type="EMBL" id="OOK82724.1"/>
    </source>
</evidence>
<name>A0A1V3XU27_MYCKA</name>
<dbReference type="Proteomes" id="UP000189229">
    <property type="component" value="Unassembled WGS sequence"/>
</dbReference>
<dbReference type="EMBL" id="MVBM01000001">
    <property type="protein sequence ID" value="OOK82724.1"/>
    <property type="molecule type" value="Genomic_DNA"/>
</dbReference>
<feature type="region of interest" description="Disordered" evidence="1">
    <location>
        <begin position="1"/>
        <end position="68"/>
    </location>
</feature>
<accession>A0A1V3XU27</accession>
<feature type="compositionally biased region" description="Basic and acidic residues" evidence="1">
    <location>
        <begin position="1"/>
        <end position="10"/>
    </location>
</feature>
<dbReference type="AlphaFoldDB" id="A0A1V3XU27"/>
<sequence length="68" mass="7245">MKGAHGDRIDQIGPRRGRPTPALPGHFAFAANRAQSLQAPSASTKPWPPIPVSNQPPENTLRPAISGR</sequence>
<proteinExistence type="predicted"/>
<comment type="caution">
    <text evidence="2">The sequence shown here is derived from an EMBL/GenBank/DDBJ whole genome shotgun (WGS) entry which is preliminary data.</text>
</comment>
<feature type="compositionally biased region" description="Polar residues" evidence="1">
    <location>
        <begin position="33"/>
        <end position="44"/>
    </location>
</feature>
<evidence type="ECO:0000313" key="3">
    <source>
        <dbReference type="Proteomes" id="UP000189229"/>
    </source>
</evidence>
<evidence type="ECO:0000256" key="1">
    <source>
        <dbReference type="SAM" id="MobiDB-lite"/>
    </source>
</evidence>
<organism evidence="2 3">
    <name type="scientific">Mycobacterium kansasii</name>
    <dbReference type="NCBI Taxonomy" id="1768"/>
    <lineage>
        <taxon>Bacteria</taxon>
        <taxon>Bacillati</taxon>
        <taxon>Actinomycetota</taxon>
        <taxon>Actinomycetes</taxon>
        <taxon>Mycobacteriales</taxon>
        <taxon>Mycobacteriaceae</taxon>
        <taxon>Mycobacterium</taxon>
    </lineage>
</organism>
<gene>
    <name evidence="2" type="ORF">BZL30_1380</name>
</gene>
<reference evidence="2 3" key="1">
    <citation type="submission" date="2017-02" db="EMBL/GenBank/DDBJ databases">
        <title>Complete genome sequences of Mycobacterium kansasii strains isolated from rhesus macaques.</title>
        <authorList>
            <person name="Panda A."/>
            <person name="Nagaraj S."/>
            <person name="Zhao X."/>
            <person name="Tettelin H."/>
            <person name="Detolla L.J."/>
        </authorList>
    </citation>
    <scope>NUCLEOTIDE SEQUENCE [LARGE SCALE GENOMIC DNA]</scope>
    <source>
        <strain evidence="2 3">11-3813</strain>
    </source>
</reference>